<feature type="transmembrane region" description="Helical" evidence="1">
    <location>
        <begin position="31"/>
        <end position="52"/>
    </location>
</feature>
<reference evidence="3" key="1">
    <citation type="submission" date="2006-12" db="EMBL/GenBank/DDBJ databases">
        <title>Complete sequence of Mycobacterium vanbaalenii PYR-1.</title>
        <authorList>
            <consortium name="US DOE Joint Genome Institute"/>
            <person name="Copeland A."/>
            <person name="Lucas S."/>
            <person name="Lapidus A."/>
            <person name="Barry K."/>
            <person name="Detter J.C."/>
            <person name="Glavina del Rio T."/>
            <person name="Hammon N."/>
            <person name="Israni S."/>
            <person name="Dalin E."/>
            <person name="Tice H."/>
            <person name="Pitluck S."/>
            <person name="Singan V."/>
            <person name="Schmutz J."/>
            <person name="Larimer F."/>
            <person name="Land M."/>
            <person name="Hauser L."/>
            <person name="Kyrpides N."/>
            <person name="Anderson I.J."/>
            <person name="Miller C."/>
            <person name="Richardson P."/>
        </authorList>
    </citation>
    <scope>NUCLEOTIDE SEQUENCE [LARGE SCALE GENOMIC DNA]</scope>
    <source>
        <strain evidence="3">PYR-1</strain>
    </source>
</reference>
<dbReference type="InterPro" id="IPR002656">
    <property type="entry name" value="Acyl_transf_3_dom"/>
</dbReference>
<evidence type="ECO:0000256" key="1">
    <source>
        <dbReference type="SAM" id="Phobius"/>
    </source>
</evidence>
<sequence length="438" mass="47490">MLPGGDRMVTRVDRWREASGRRRRRAERANYRLDIQGLRAVAVLAVVAHHLWGIPPGGFVGIDVFFVITGYFVTENLLKASAEHGDPSLRRFYSDRLRRIVPAATVVLVLTVVASVYLLPQPAVRDITFDALFAFFFVANWHFAAAGTDIPATIDSVSPLLHYWPLSIEEQFLLVWPVLIVAITLIAVRGAWSHARWLTTTAVVMGVVVAASFGGALYQTSTSPDWAYLSTATRAWELGIGALLATAAGTFARIPELLRPVLSWAGVALVVAAVFLIDGSAGFPAPWALLPVAGAALVVAAGIGREPGFQGLLRNRASTYLGDLSYALYLVHWPVIVLLAVVMAPNVYFYASVLTLTLGLAVACHHFVENPLRYASLDALRQAREDMRHNLFHVELSTKIAGVAALVLITLSVISFAMGPDALHHTDPAQTDTTNVSP</sequence>
<keyword evidence="1" id="KW-1133">Transmembrane helix</keyword>
<dbReference type="Pfam" id="PF01757">
    <property type="entry name" value="Acyl_transf_3"/>
    <property type="match status" value="1"/>
</dbReference>
<keyword evidence="1" id="KW-0812">Transmembrane</keyword>
<evidence type="ECO:0000313" key="4">
    <source>
        <dbReference type="Proteomes" id="UP000009159"/>
    </source>
</evidence>
<dbReference type="AlphaFoldDB" id="A1T5P9"/>
<protein>
    <submittedName>
        <fullName evidence="3">Acyltransferase 3</fullName>
    </submittedName>
</protein>
<dbReference type="STRING" id="350058.Mvan_1670"/>
<feature type="transmembrane region" description="Helical" evidence="1">
    <location>
        <begin position="283"/>
        <end position="303"/>
    </location>
</feature>
<dbReference type="PANTHER" id="PTHR23028:SF53">
    <property type="entry name" value="ACYL_TRANSF_3 DOMAIN-CONTAINING PROTEIN"/>
    <property type="match status" value="1"/>
</dbReference>
<dbReference type="Proteomes" id="UP000009159">
    <property type="component" value="Chromosome"/>
</dbReference>
<dbReference type="GO" id="GO:0016747">
    <property type="term" value="F:acyltransferase activity, transferring groups other than amino-acyl groups"/>
    <property type="evidence" value="ECO:0007669"/>
    <property type="project" value="InterPro"/>
</dbReference>
<feature type="transmembrane region" description="Helical" evidence="1">
    <location>
        <begin position="238"/>
        <end position="254"/>
    </location>
</feature>
<dbReference type="KEGG" id="mva:Mvan_1670"/>
<feature type="transmembrane region" description="Helical" evidence="1">
    <location>
        <begin position="348"/>
        <end position="368"/>
    </location>
</feature>
<feature type="transmembrane region" description="Helical" evidence="1">
    <location>
        <begin position="396"/>
        <end position="418"/>
    </location>
</feature>
<dbReference type="eggNOG" id="COG1835">
    <property type="taxonomic scope" value="Bacteria"/>
</dbReference>
<keyword evidence="1" id="KW-0472">Membrane</keyword>
<dbReference type="GO" id="GO:0009103">
    <property type="term" value="P:lipopolysaccharide biosynthetic process"/>
    <property type="evidence" value="ECO:0007669"/>
    <property type="project" value="TreeGrafter"/>
</dbReference>
<dbReference type="HOGENOM" id="CLU_005679_1_1_11"/>
<accession>A1T5P9</accession>
<gene>
    <name evidence="3" type="ordered locus">Mvan_1670</name>
</gene>
<evidence type="ECO:0000313" key="3">
    <source>
        <dbReference type="EMBL" id="ABM12499.1"/>
    </source>
</evidence>
<feature type="transmembrane region" description="Helical" evidence="1">
    <location>
        <begin position="261"/>
        <end position="277"/>
    </location>
</feature>
<dbReference type="InterPro" id="IPR050879">
    <property type="entry name" value="Acyltransferase_3"/>
</dbReference>
<feature type="domain" description="Acyltransferase 3" evidence="2">
    <location>
        <begin position="34"/>
        <end position="364"/>
    </location>
</feature>
<keyword evidence="3" id="KW-0012">Acyltransferase</keyword>
<evidence type="ECO:0000259" key="2">
    <source>
        <dbReference type="Pfam" id="PF01757"/>
    </source>
</evidence>
<keyword evidence="4" id="KW-1185">Reference proteome</keyword>
<proteinExistence type="predicted"/>
<dbReference type="PANTHER" id="PTHR23028">
    <property type="entry name" value="ACETYLTRANSFERASE"/>
    <property type="match status" value="1"/>
</dbReference>
<name>A1T5P9_MYCVP</name>
<feature type="transmembrane region" description="Helical" evidence="1">
    <location>
        <begin position="173"/>
        <end position="192"/>
    </location>
</feature>
<keyword evidence="3" id="KW-0808">Transferase</keyword>
<dbReference type="GO" id="GO:0016020">
    <property type="term" value="C:membrane"/>
    <property type="evidence" value="ECO:0007669"/>
    <property type="project" value="TreeGrafter"/>
</dbReference>
<feature type="transmembrane region" description="Helical" evidence="1">
    <location>
        <begin position="99"/>
        <end position="119"/>
    </location>
</feature>
<feature type="transmembrane region" description="Helical" evidence="1">
    <location>
        <begin position="197"/>
        <end position="218"/>
    </location>
</feature>
<feature type="transmembrane region" description="Helical" evidence="1">
    <location>
        <begin position="324"/>
        <end position="342"/>
    </location>
</feature>
<dbReference type="EMBL" id="CP000511">
    <property type="protein sequence ID" value="ABM12499.1"/>
    <property type="molecule type" value="Genomic_DNA"/>
</dbReference>
<organism evidence="3 4">
    <name type="scientific">Mycolicibacterium vanbaalenii (strain DSM 7251 / JCM 13017 / BCRC 16820 / KCTC 9966 / NRRL B-24157 / PYR-1)</name>
    <name type="common">Mycobacterium vanbaalenii</name>
    <dbReference type="NCBI Taxonomy" id="350058"/>
    <lineage>
        <taxon>Bacteria</taxon>
        <taxon>Bacillati</taxon>
        <taxon>Actinomycetota</taxon>
        <taxon>Actinomycetes</taxon>
        <taxon>Mycobacteriales</taxon>
        <taxon>Mycobacteriaceae</taxon>
        <taxon>Mycolicibacterium</taxon>
    </lineage>
</organism>